<dbReference type="FunFam" id="3.30.200.20:FF:000035">
    <property type="entry name" value="Serine/threonine protein kinase Stk1"/>
    <property type="match status" value="1"/>
</dbReference>
<evidence type="ECO:0000313" key="14">
    <source>
        <dbReference type="EMBL" id="SHM77123.1"/>
    </source>
</evidence>
<keyword evidence="2 14" id="KW-0723">Serine/threonine-protein kinase</keyword>
<dbReference type="RefSeq" id="WP_081373512.1">
    <property type="nucleotide sequence ID" value="NZ_FRCT01000013.1"/>
</dbReference>
<dbReference type="InterPro" id="IPR005543">
    <property type="entry name" value="PASTA_dom"/>
</dbReference>
<dbReference type="EC" id="2.7.11.1" evidence="1"/>
<dbReference type="PROSITE" id="PS50011">
    <property type="entry name" value="PROTEIN_KINASE_DOM"/>
    <property type="match status" value="1"/>
</dbReference>
<name>A0A1M7LI09_RUMFL</name>
<dbReference type="PANTHER" id="PTHR43289:SF34">
    <property type="entry name" value="SERINE_THREONINE-PROTEIN KINASE YBDM-RELATED"/>
    <property type="match status" value="1"/>
</dbReference>
<keyword evidence="4 9" id="KW-0547">Nucleotide-binding</keyword>
<dbReference type="NCBIfam" id="NF033483">
    <property type="entry name" value="PknB_PASTA_kin"/>
    <property type="match status" value="1"/>
</dbReference>
<feature type="domain" description="PASTA" evidence="13">
    <location>
        <begin position="547"/>
        <end position="612"/>
    </location>
</feature>
<dbReference type="PROSITE" id="PS00108">
    <property type="entry name" value="PROTEIN_KINASE_ST"/>
    <property type="match status" value="1"/>
</dbReference>
<dbReference type="PROSITE" id="PS00107">
    <property type="entry name" value="PROTEIN_KINASE_ATP"/>
    <property type="match status" value="1"/>
</dbReference>
<evidence type="ECO:0000256" key="4">
    <source>
        <dbReference type="ARBA" id="ARBA00022741"/>
    </source>
</evidence>
<proteinExistence type="predicted"/>
<dbReference type="Proteomes" id="UP000184394">
    <property type="component" value="Unassembled WGS sequence"/>
</dbReference>
<dbReference type="InterPro" id="IPR008271">
    <property type="entry name" value="Ser/Thr_kinase_AS"/>
</dbReference>
<evidence type="ECO:0000256" key="11">
    <source>
        <dbReference type="SAM" id="Phobius"/>
    </source>
</evidence>
<accession>A0A1M7LI09</accession>
<reference evidence="14 15" key="1">
    <citation type="submission" date="2016-11" db="EMBL/GenBank/DDBJ databases">
        <authorList>
            <person name="Jaros S."/>
            <person name="Januszkiewicz K."/>
            <person name="Wedrychowicz H."/>
        </authorList>
    </citation>
    <scope>NUCLEOTIDE SEQUENCE [LARGE SCALE GENOMIC DNA]</scope>
    <source>
        <strain evidence="14 15">Y1</strain>
    </source>
</reference>
<gene>
    <name evidence="14" type="ORF">SAMN04487860_11355</name>
</gene>
<dbReference type="PANTHER" id="PTHR43289">
    <property type="entry name" value="MITOGEN-ACTIVATED PROTEIN KINASE KINASE KINASE 20-RELATED"/>
    <property type="match status" value="1"/>
</dbReference>
<feature type="transmembrane region" description="Helical" evidence="11">
    <location>
        <begin position="379"/>
        <end position="407"/>
    </location>
</feature>
<sequence length="805" mass="89009">MDKNIGKKLDGRYEITELIGVGGMAEVYKGVDVIDNKTVAIKILKKEFAENEEFLRRFRNESKAIAVLSHPNIVKIYDVGFSEKIQYIVMEYIDGITLKEYIEEERVLSWKDTVHFVIQILRALQHAHDKGIVHRDIKPQNIMMFTDGTIKVMDFGIAKFAREEGKTATDQAIGSVHYISPEQASGNVTDAKSDIYSVGAMMYEMLTGRKPFDSDNPVAIAVMHMHDIPERPRQINPDIPDGLEEIVLRAMEKAPDDRYQTTAEMISDIEAFKADPHITFGYYTEEGDEGEQDILDNSVENDIQTESRQEVASAYAAKTASSSAGAPAYAGAAAAMSAGGGSGTSVSQRYNDAYTNNYNNNGGYDDDEDDDEEEERSSLVVPVLTAVVVVVIIVAVFFVVTMLGNLLKGNSLKGGNKMPELYGMDYYQAEQKWGNSIKFQIEDSEYNEADENCIIKQSIEAGSVFKKGDVCKVTISKGMETVDVPHVAGINADLAKLQLKDRGLECKIIKRSDGKVNPNYVIKSEPEEGTEVYKGSTVVLYVSMGANAEQFELEDYTHMSIDDAVIKAGYKNLKVETISEPSYEKKDIVFKQEPEKGTKVEGGSTITLYVSDGTIPDGKVTIDIGLPSDAEGRFSIDFILTDEKGHSKAETTGLIICPGMSTASASIDGSGKGVEVRAFLYNMTTQQKAPLGTYKFDFSTNSYSTVSEDVWGAFNSVGGFKPAETEPPTEAPKPTEHQQQPTEQQNDHQEGVNGFTLPDGTWWYYDKADHVLGEWVNGVWTLYQPGVNGYWETNDSGPNIWHWNS</sequence>
<keyword evidence="5 14" id="KW-0418">Kinase</keyword>
<comment type="catalytic activity">
    <reaction evidence="7">
        <text>L-threonyl-[protein] + ATP = O-phospho-L-threonyl-[protein] + ADP + H(+)</text>
        <dbReference type="Rhea" id="RHEA:46608"/>
        <dbReference type="Rhea" id="RHEA-COMP:11060"/>
        <dbReference type="Rhea" id="RHEA-COMP:11605"/>
        <dbReference type="ChEBI" id="CHEBI:15378"/>
        <dbReference type="ChEBI" id="CHEBI:30013"/>
        <dbReference type="ChEBI" id="CHEBI:30616"/>
        <dbReference type="ChEBI" id="CHEBI:61977"/>
        <dbReference type="ChEBI" id="CHEBI:456216"/>
        <dbReference type="EC" id="2.7.11.1"/>
    </reaction>
</comment>
<evidence type="ECO:0000256" key="6">
    <source>
        <dbReference type="ARBA" id="ARBA00022840"/>
    </source>
</evidence>
<dbReference type="InterPro" id="IPR017441">
    <property type="entry name" value="Protein_kinase_ATP_BS"/>
</dbReference>
<dbReference type="SUPFAM" id="SSF56112">
    <property type="entry name" value="Protein kinase-like (PK-like)"/>
    <property type="match status" value="1"/>
</dbReference>
<dbReference type="Gene3D" id="3.30.10.20">
    <property type="match status" value="3"/>
</dbReference>
<dbReference type="FunFam" id="1.10.510.10:FF:000021">
    <property type="entry name" value="Serine/threonine protein kinase"/>
    <property type="match status" value="1"/>
</dbReference>
<dbReference type="EMBL" id="FRCT01000013">
    <property type="protein sequence ID" value="SHM77123.1"/>
    <property type="molecule type" value="Genomic_DNA"/>
</dbReference>
<dbReference type="SMART" id="SM00740">
    <property type="entry name" value="PASTA"/>
    <property type="match status" value="3"/>
</dbReference>
<dbReference type="GO" id="GO:0005524">
    <property type="term" value="F:ATP binding"/>
    <property type="evidence" value="ECO:0007669"/>
    <property type="project" value="UniProtKB-UniRule"/>
</dbReference>
<organism evidence="14 15">
    <name type="scientific">Ruminococcus flavefaciens</name>
    <dbReference type="NCBI Taxonomy" id="1265"/>
    <lineage>
        <taxon>Bacteria</taxon>
        <taxon>Bacillati</taxon>
        <taxon>Bacillota</taxon>
        <taxon>Clostridia</taxon>
        <taxon>Eubacteriales</taxon>
        <taxon>Oscillospiraceae</taxon>
        <taxon>Ruminococcus</taxon>
    </lineage>
</organism>
<evidence type="ECO:0000256" key="2">
    <source>
        <dbReference type="ARBA" id="ARBA00022527"/>
    </source>
</evidence>
<dbReference type="GO" id="GO:0004674">
    <property type="term" value="F:protein serine/threonine kinase activity"/>
    <property type="evidence" value="ECO:0007669"/>
    <property type="project" value="UniProtKB-KW"/>
</dbReference>
<feature type="domain" description="Protein kinase" evidence="12">
    <location>
        <begin position="13"/>
        <end position="280"/>
    </location>
</feature>
<evidence type="ECO:0000259" key="12">
    <source>
        <dbReference type="PROSITE" id="PS50011"/>
    </source>
</evidence>
<feature type="binding site" evidence="9">
    <location>
        <position position="42"/>
    </location>
    <ligand>
        <name>ATP</name>
        <dbReference type="ChEBI" id="CHEBI:30616"/>
    </ligand>
</feature>
<dbReference type="SMART" id="SM00220">
    <property type="entry name" value="S_TKc"/>
    <property type="match status" value="1"/>
</dbReference>
<evidence type="ECO:0000256" key="7">
    <source>
        <dbReference type="ARBA" id="ARBA00047899"/>
    </source>
</evidence>
<evidence type="ECO:0000256" key="1">
    <source>
        <dbReference type="ARBA" id="ARBA00012513"/>
    </source>
</evidence>
<dbReference type="OrthoDB" id="9788659at2"/>
<feature type="domain" description="PASTA" evidence="13">
    <location>
        <begin position="478"/>
        <end position="544"/>
    </location>
</feature>
<evidence type="ECO:0000256" key="3">
    <source>
        <dbReference type="ARBA" id="ARBA00022679"/>
    </source>
</evidence>
<dbReference type="Gene3D" id="1.10.510.10">
    <property type="entry name" value="Transferase(Phosphotransferase) domain 1"/>
    <property type="match status" value="1"/>
</dbReference>
<dbReference type="InterPro" id="IPR000719">
    <property type="entry name" value="Prot_kinase_dom"/>
</dbReference>
<dbReference type="Pfam" id="PF00069">
    <property type="entry name" value="Pkinase"/>
    <property type="match status" value="1"/>
</dbReference>
<evidence type="ECO:0000256" key="8">
    <source>
        <dbReference type="ARBA" id="ARBA00048679"/>
    </source>
</evidence>
<feature type="compositionally biased region" description="Acidic residues" evidence="10">
    <location>
        <begin position="364"/>
        <end position="375"/>
    </location>
</feature>
<keyword evidence="11" id="KW-1133">Transmembrane helix</keyword>
<keyword evidence="11" id="KW-0812">Transmembrane</keyword>
<keyword evidence="6 9" id="KW-0067">ATP-binding</keyword>
<protein>
    <recommendedName>
        <fullName evidence="1">non-specific serine/threonine protein kinase</fullName>
        <ecNumber evidence="1">2.7.11.1</ecNumber>
    </recommendedName>
</protein>
<dbReference type="InterPro" id="IPR011009">
    <property type="entry name" value="Kinase-like_dom_sf"/>
</dbReference>
<evidence type="ECO:0000256" key="9">
    <source>
        <dbReference type="PROSITE-ProRule" id="PRU10141"/>
    </source>
</evidence>
<evidence type="ECO:0000256" key="5">
    <source>
        <dbReference type="ARBA" id="ARBA00022777"/>
    </source>
</evidence>
<keyword evidence="11" id="KW-0472">Membrane</keyword>
<feature type="region of interest" description="Disordered" evidence="10">
    <location>
        <begin position="351"/>
        <end position="376"/>
    </location>
</feature>
<keyword evidence="3" id="KW-0808">Transferase</keyword>
<evidence type="ECO:0000259" key="13">
    <source>
        <dbReference type="PROSITE" id="PS51178"/>
    </source>
</evidence>
<evidence type="ECO:0000313" key="15">
    <source>
        <dbReference type="Proteomes" id="UP000184394"/>
    </source>
</evidence>
<dbReference type="CDD" id="cd14014">
    <property type="entry name" value="STKc_PknB_like"/>
    <property type="match status" value="1"/>
</dbReference>
<dbReference type="Pfam" id="PF03793">
    <property type="entry name" value="PASTA"/>
    <property type="match status" value="3"/>
</dbReference>
<feature type="region of interest" description="Disordered" evidence="10">
    <location>
        <begin position="717"/>
        <end position="753"/>
    </location>
</feature>
<dbReference type="CDD" id="cd06577">
    <property type="entry name" value="PASTA_pknB"/>
    <property type="match status" value="3"/>
</dbReference>
<comment type="catalytic activity">
    <reaction evidence="8">
        <text>L-seryl-[protein] + ATP = O-phospho-L-seryl-[protein] + ADP + H(+)</text>
        <dbReference type="Rhea" id="RHEA:17989"/>
        <dbReference type="Rhea" id="RHEA-COMP:9863"/>
        <dbReference type="Rhea" id="RHEA-COMP:11604"/>
        <dbReference type="ChEBI" id="CHEBI:15378"/>
        <dbReference type="ChEBI" id="CHEBI:29999"/>
        <dbReference type="ChEBI" id="CHEBI:30616"/>
        <dbReference type="ChEBI" id="CHEBI:83421"/>
        <dbReference type="ChEBI" id="CHEBI:456216"/>
        <dbReference type="EC" id="2.7.11.1"/>
    </reaction>
</comment>
<feature type="domain" description="PASTA" evidence="13">
    <location>
        <begin position="415"/>
        <end position="477"/>
    </location>
</feature>
<dbReference type="Gene3D" id="3.30.200.20">
    <property type="entry name" value="Phosphorylase Kinase, domain 1"/>
    <property type="match status" value="1"/>
</dbReference>
<dbReference type="PROSITE" id="PS51178">
    <property type="entry name" value="PASTA"/>
    <property type="match status" value="3"/>
</dbReference>
<dbReference type="AlphaFoldDB" id="A0A1M7LI09"/>
<evidence type="ECO:0000256" key="10">
    <source>
        <dbReference type="SAM" id="MobiDB-lite"/>
    </source>
</evidence>